<keyword evidence="1" id="KW-0732">Signal</keyword>
<name>A0A0A9ERS7_ARUDO</name>
<evidence type="ECO:0000313" key="2">
    <source>
        <dbReference type="EMBL" id="JAE00566.1"/>
    </source>
</evidence>
<feature type="signal peptide" evidence="1">
    <location>
        <begin position="1"/>
        <end position="21"/>
    </location>
</feature>
<accession>A0A0A9ERS7</accession>
<reference evidence="2" key="2">
    <citation type="journal article" date="2015" name="Data Brief">
        <title>Shoot transcriptome of the giant reed, Arundo donax.</title>
        <authorList>
            <person name="Barrero R.A."/>
            <person name="Guerrero F.D."/>
            <person name="Moolhuijzen P."/>
            <person name="Goolsby J.A."/>
            <person name="Tidwell J."/>
            <person name="Bellgard S.E."/>
            <person name="Bellgard M.I."/>
        </authorList>
    </citation>
    <scope>NUCLEOTIDE SEQUENCE</scope>
    <source>
        <tissue evidence="2">Shoot tissue taken approximately 20 cm above the soil surface</tissue>
    </source>
</reference>
<protein>
    <submittedName>
        <fullName evidence="2">Uncharacterized protein</fullName>
    </submittedName>
</protein>
<feature type="chain" id="PRO_5002047081" evidence="1">
    <location>
        <begin position="22"/>
        <end position="40"/>
    </location>
</feature>
<dbReference type="EMBL" id="GBRH01197330">
    <property type="protein sequence ID" value="JAE00566.1"/>
    <property type="molecule type" value="Transcribed_RNA"/>
</dbReference>
<sequence>MFSMIMLQIFRLLFHFYLCNNAQVPTVYETVNINSPAWLV</sequence>
<proteinExistence type="predicted"/>
<dbReference type="AlphaFoldDB" id="A0A0A9ERS7"/>
<organism evidence="2">
    <name type="scientific">Arundo donax</name>
    <name type="common">Giant reed</name>
    <name type="synonym">Donax arundinaceus</name>
    <dbReference type="NCBI Taxonomy" id="35708"/>
    <lineage>
        <taxon>Eukaryota</taxon>
        <taxon>Viridiplantae</taxon>
        <taxon>Streptophyta</taxon>
        <taxon>Embryophyta</taxon>
        <taxon>Tracheophyta</taxon>
        <taxon>Spermatophyta</taxon>
        <taxon>Magnoliopsida</taxon>
        <taxon>Liliopsida</taxon>
        <taxon>Poales</taxon>
        <taxon>Poaceae</taxon>
        <taxon>PACMAD clade</taxon>
        <taxon>Arundinoideae</taxon>
        <taxon>Arundineae</taxon>
        <taxon>Arundo</taxon>
    </lineage>
</organism>
<evidence type="ECO:0000256" key="1">
    <source>
        <dbReference type="SAM" id="SignalP"/>
    </source>
</evidence>
<reference evidence="2" key="1">
    <citation type="submission" date="2014-09" db="EMBL/GenBank/DDBJ databases">
        <authorList>
            <person name="Magalhaes I.L.F."/>
            <person name="Oliveira U."/>
            <person name="Santos F.R."/>
            <person name="Vidigal T.H.D.A."/>
            <person name="Brescovit A.D."/>
            <person name="Santos A.J."/>
        </authorList>
    </citation>
    <scope>NUCLEOTIDE SEQUENCE</scope>
    <source>
        <tissue evidence="2">Shoot tissue taken approximately 20 cm above the soil surface</tissue>
    </source>
</reference>